<protein>
    <recommendedName>
        <fullName evidence="4">Helix-turn-helix domain-containing protein</fullName>
    </recommendedName>
</protein>
<name>A0A1E3SWC3_9MYCO</name>
<proteinExistence type="predicted"/>
<dbReference type="Proteomes" id="UP000094224">
    <property type="component" value="Unassembled WGS sequence"/>
</dbReference>
<comment type="caution">
    <text evidence="2">The sequence shown here is derived from an EMBL/GenBank/DDBJ whole genome shotgun (WGS) entry which is preliminary data.</text>
</comment>
<evidence type="ECO:0000313" key="2">
    <source>
        <dbReference type="EMBL" id="ODR06420.1"/>
    </source>
</evidence>
<evidence type="ECO:0008006" key="4">
    <source>
        <dbReference type="Google" id="ProtNLM"/>
    </source>
</evidence>
<keyword evidence="3" id="KW-1185">Reference proteome</keyword>
<sequence length="279" mass="30204">MSGQLVGEVIGAFDALKARGVSARGFQALIAIAEKASTEDRTASVRWDHIRAGLFGASKRTAERAVDSLRTSGVVDVVSIGFKNQHGASRAPVYRIAPLVDTDSQMAESNTEDHDTQVSSSRQLDTDRSGLDTDKYELDTDTQVSYLTFPYDGSVDGGTREPATTEPNQRADTPPTPSEEHLDRSTAATATRPPSPYCADHPRGTPKGCNACGDARRAREAWDQEQAAHIDAERAAIRAEINACPECDQNGLTEPEEGPTRRCTQHRQLADLPTIRRAS</sequence>
<evidence type="ECO:0000313" key="3">
    <source>
        <dbReference type="Proteomes" id="UP000094224"/>
    </source>
</evidence>
<feature type="compositionally biased region" description="Basic and acidic residues" evidence="1">
    <location>
        <begin position="124"/>
        <end position="138"/>
    </location>
</feature>
<accession>A0A1E3SWC3</accession>
<gene>
    <name evidence="2" type="ORF">BHQ21_11565</name>
</gene>
<dbReference type="RefSeq" id="WP_069400428.1">
    <property type="nucleotide sequence ID" value="NZ_MIHC01000017.1"/>
</dbReference>
<feature type="region of interest" description="Disordered" evidence="1">
    <location>
        <begin position="105"/>
        <end position="207"/>
    </location>
</feature>
<evidence type="ECO:0000256" key="1">
    <source>
        <dbReference type="SAM" id="MobiDB-lite"/>
    </source>
</evidence>
<dbReference type="AlphaFoldDB" id="A0A1E3SWC3"/>
<reference evidence="3" key="1">
    <citation type="submission" date="2016-09" db="EMBL/GenBank/DDBJ databases">
        <authorList>
            <person name="Greninger A.L."/>
            <person name="Jerome K.R."/>
            <person name="Mcnair B."/>
            <person name="Wallis C."/>
            <person name="Fang F."/>
        </authorList>
    </citation>
    <scope>NUCLEOTIDE SEQUENCE [LARGE SCALE GENOMIC DNA]</scope>
    <source>
        <strain evidence="3">BC1_M4</strain>
    </source>
</reference>
<dbReference type="EMBL" id="MIHC01000017">
    <property type="protein sequence ID" value="ODR06420.1"/>
    <property type="molecule type" value="Genomic_DNA"/>
</dbReference>
<organism evidence="2 3">
    <name type="scientific">Mycobacterium sherrisii</name>
    <dbReference type="NCBI Taxonomy" id="243061"/>
    <lineage>
        <taxon>Bacteria</taxon>
        <taxon>Bacillati</taxon>
        <taxon>Actinomycetota</taxon>
        <taxon>Actinomycetes</taxon>
        <taxon>Mycobacteriales</taxon>
        <taxon>Mycobacteriaceae</taxon>
        <taxon>Mycobacterium</taxon>
        <taxon>Mycobacterium simiae complex</taxon>
    </lineage>
</organism>
<feature type="region of interest" description="Disordered" evidence="1">
    <location>
        <begin position="247"/>
        <end position="279"/>
    </location>
</feature>